<dbReference type="OrthoDB" id="2192550at2"/>
<dbReference type="Proteomes" id="UP000287857">
    <property type="component" value="Unassembled WGS sequence"/>
</dbReference>
<accession>A0A429ZUC9</accession>
<dbReference type="EMBL" id="NGJS01000017">
    <property type="protein sequence ID" value="RST97353.1"/>
    <property type="molecule type" value="Genomic_DNA"/>
</dbReference>
<name>A0A429ZUC9_9ENTE</name>
<protein>
    <submittedName>
        <fullName evidence="2">Uncharacterized protein</fullName>
    </submittedName>
</protein>
<keyword evidence="1" id="KW-1133">Transmembrane helix</keyword>
<dbReference type="AlphaFoldDB" id="A0A429ZUC9"/>
<evidence type="ECO:0000256" key="1">
    <source>
        <dbReference type="SAM" id="Phobius"/>
    </source>
</evidence>
<feature type="transmembrane region" description="Helical" evidence="1">
    <location>
        <begin position="207"/>
        <end position="230"/>
    </location>
</feature>
<organism evidence="2 3">
    <name type="scientific">Vagococcus vulneris</name>
    <dbReference type="NCBI Taxonomy" id="1977869"/>
    <lineage>
        <taxon>Bacteria</taxon>
        <taxon>Bacillati</taxon>
        <taxon>Bacillota</taxon>
        <taxon>Bacilli</taxon>
        <taxon>Lactobacillales</taxon>
        <taxon>Enterococcaceae</taxon>
        <taxon>Vagococcus</taxon>
    </lineage>
</organism>
<keyword evidence="3" id="KW-1185">Reference proteome</keyword>
<evidence type="ECO:0000313" key="3">
    <source>
        <dbReference type="Proteomes" id="UP000287857"/>
    </source>
</evidence>
<gene>
    <name evidence="2" type="ORF">CBF37_09735</name>
</gene>
<sequence>MKKKQRLIRQFIWGFVAFAITIFLSGFIILLIIQHTIFSGDYYLKQADKTDYFQKVHKEVIVSIQDLGRGSGIPPKVLSNAIEQKQVTTDMTMYLKHALNQEDFQPQKEPVQNLIEKKVTVYAKEKSGKLSKQELDGINYFTEEAYKQYISYLKIPFLAALGQKIGTFNQQIMLFLISLGLGTVILSGMLIFLLYKRLFMLLRYLSFAFSGTGLILITMPLIIITSKVINRLSIQQPSLYTLMTTVLKGSLIRLIVLGSLFIIISLILSYSSVQLRKKEVAARVRRKRKKKY</sequence>
<feature type="transmembrane region" description="Helical" evidence="1">
    <location>
        <begin position="172"/>
        <end position="195"/>
    </location>
</feature>
<feature type="transmembrane region" description="Helical" evidence="1">
    <location>
        <begin position="250"/>
        <end position="270"/>
    </location>
</feature>
<evidence type="ECO:0000313" key="2">
    <source>
        <dbReference type="EMBL" id="RST97353.1"/>
    </source>
</evidence>
<feature type="transmembrane region" description="Helical" evidence="1">
    <location>
        <begin position="12"/>
        <end position="33"/>
    </location>
</feature>
<reference evidence="2 3" key="1">
    <citation type="submission" date="2017-05" db="EMBL/GenBank/DDBJ databases">
        <title>Vagococcus spp. assemblies.</title>
        <authorList>
            <person name="Gulvik C.A."/>
        </authorList>
    </citation>
    <scope>NUCLEOTIDE SEQUENCE [LARGE SCALE GENOMIC DNA]</scope>
    <source>
        <strain evidence="2 3">SS1995</strain>
    </source>
</reference>
<comment type="caution">
    <text evidence="2">The sequence shown here is derived from an EMBL/GenBank/DDBJ whole genome shotgun (WGS) entry which is preliminary data.</text>
</comment>
<keyword evidence="1" id="KW-0472">Membrane</keyword>
<keyword evidence="1" id="KW-0812">Transmembrane</keyword>
<dbReference type="RefSeq" id="WP_125984563.1">
    <property type="nucleotide sequence ID" value="NZ_NGJS01000017.1"/>
</dbReference>
<proteinExistence type="predicted"/>